<name>A0A915CD25_PARUN</name>
<feature type="signal peptide" evidence="13">
    <location>
        <begin position="1"/>
        <end position="28"/>
    </location>
</feature>
<dbReference type="Proteomes" id="UP000887569">
    <property type="component" value="Unplaced"/>
</dbReference>
<feature type="transmembrane region" description="Helical" evidence="12">
    <location>
        <begin position="702"/>
        <end position="723"/>
    </location>
</feature>
<evidence type="ECO:0000256" key="13">
    <source>
        <dbReference type="SAM" id="SignalP"/>
    </source>
</evidence>
<keyword evidence="9" id="KW-0325">Glycoprotein</keyword>
<reference evidence="16" key="1">
    <citation type="submission" date="2022-11" db="UniProtKB">
        <authorList>
            <consortium name="WormBaseParasite"/>
        </authorList>
    </citation>
    <scope>IDENTIFICATION</scope>
</reference>
<keyword evidence="7 12" id="KW-0472">Membrane</keyword>
<keyword evidence="10" id="KW-0807">Transducer</keyword>
<dbReference type="PANTHER" id="PTHR10519">
    <property type="entry name" value="GABA-B RECEPTOR"/>
    <property type="match status" value="1"/>
</dbReference>
<evidence type="ECO:0000313" key="15">
    <source>
        <dbReference type="Proteomes" id="UP000887569"/>
    </source>
</evidence>
<dbReference type="PROSITE" id="PS50259">
    <property type="entry name" value="G_PROTEIN_RECEP_F3_4"/>
    <property type="match status" value="1"/>
</dbReference>
<feature type="transmembrane region" description="Helical" evidence="12">
    <location>
        <begin position="507"/>
        <end position="530"/>
    </location>
</feature>
<keyword evidence="2" id="KW-1003">Cell membrane</keyword>
<dbReference type="GO" id="GO:0004965">
    <property type="term" value="F:G protein-coupled GABA receptor activity"/>
    <property type="evidence" value="ECO:0007669"/>
    <property type="project" value="InterPro"/>
</dbReference>
<dbReference type="PROSITE" id="PS00981">
    <property type="entry name" value="G_PROTEIN_RECEP_F3_3"/>
    <property type="match status" value="1"/>
</dbReference>
<feature type="transmembrane region" description="Helical" evidence="12">
    <location>
        <begin position="542"/>
        <end position="561"/>
    </location>
</feature>
<keyword evidence="3 12" id="KW-0812">Transmembrane</keyword>
<keyword evidence="8" id="KW-0675">Receptor</keyword>
<dbReference type="CDD" id="cd06366">
    <property type="entry name" value="PBP1_GABAb_receptor"/>
    <property type="match status" value="1"/>
</dbReference>
<dbReference type="InterPro" id="IPR028082">
    <property type="entry name" value="Peripla_BP_I"/>
</dbReference>
<evidence type="ECO:0000256" key="8">
    <source>
        <dbReference type="ARBA" id="ARBA00023170"/>
    </source>
</evidence>
<dbReference type="AlphaFoldDB" id="A0A915CD25"/>
<organism evidence="15 16">
    <name type="scientific">Parascaris univalens</name>
    <name type="common">Nematode worm</name>
    <dbReference type="NCBI Taxonomy" id="6257"/>
    <lineage>
        <taxon>Eukaryota</taxon>
        <taxon>Metazoa</taxon>
        <taxon>Ecdysozoa</taxon>
        <taxon>Nematoda</taxon>
        <taxon>Chromadorea</taxon>
        <taxon>Rhabditida</taxon>
        <taxon>Spirurina</taxon>
        <taxon>Ascaridomorpha</taxon>
        <taxon>Ascaridoidea</taxon>
        <taxon>Ascarididae</taxon>
        <taxon>Parascaris</taxon>
    </lineage>
</organism>
<evidence type="ECO:0000256" key="12">
    <source>
        <dbReference type="SAM" id="Phobius"/>
    </source>
</evidence>
<sequence>MRSYDTKMFITLSVITILLLMLISSVHGQLCISYLPQYRIPLALGTFLPDPYKTQLKGSIHVALEHIHNQSCILNDYYLHLILKDTECKTSVGMKALFELMNADPRPFALFGDACTNVNEPVAMASKYWHILHLSYAETHAKFATADSQEMYPTFFRIVPGDRNINAARCRLIFHFNWTRVGTVKQSDEPRFALPHESLTTKLEHGYGIKVVYTAGITHDEIENIAPELDELKKRDVRIFLGDFEKVLASRIMCEVYQKGIYGDNYVWILPGYHYGEWWKNTASTNCTPEELFAAINGHFALEFAPYSPHLQQITVGNKTVGEVKEELEASCGKECTPNVLRAYVYDGLWTLAMAVHRLSVSYQGIYGTMWDPLSNNGNWSSTHARLLLEINNTSFNGVTGHVRFENNERLGLVQILQWCNGSYRNVGYFDGSNDAFTLSPILERWRAPLDATIVVHQRQYITYPLFILMSLFAAVGVALALLFLSINIRYRNHRFIKMSSPNMNNLIIAGSVCTYISVVLLGFDTRIVSPQGFVAICYAKTWILCFGFTLAFGSMFSKTWRVHSIFTNIRMNKKAIKDYKLFLFVGLIALLDVLTLALWAFISPFSFSVIQLATIYMENKVIAPEIERCHSDESVVFEAIIFGTKGLLMILGCFLAWETRHVNVAALNDSKYIGMSVYNVVVMCTLGLSLAFILQDRVDEAYALTSFFIIFCTTLTLCLVFVPKVVELIRNPSGSEPRYRKGLMKSVVGRKTQQFVREVSVKVTTNERERLERMEEDNQMWRRFLLEKTNQLWDLTEKLREIEEINADDAKGDTASSGSQCNQAEPRLMLLTNSGECNGVQNIEAEGSTGKKACLTMVRSRREIAWPWNDPEQPTTML</sequence>
<feature type="chain" id="PRO_5037479226" description="Gamma-aminobutyric acid type B receptor subunit 2" evidence="13">
    <location>
        <begin position="29"/>
        <end position="879"/>
    </location>
</feature>
<dbReference type="FunFam" id="3.40.50.2300:FF:000063">
    <property type="entry name" value="Gamma-aminobutyric acid type B receptor subunit"/>
    <property type="match status" value="1"/>
</dbReference>
<evidence type="ECO:0000256" key="2">
    <source>
        <dbReference type="ARBA" id="ARBA00022475"/>
    </source>
</evidence>
<dbReference type="PRINTS" id="PR01177">
    <property type="entry name" value="GABAB1RECPTR"/>
</dbReference>
<evidence type="ECO:0000256" key="11">
    <source>
        <dbReference type="ARBA" id="ARBA00073785"/>
    </source>
</evidence>
<evidence type="ECO:0000256" key="7">
    <source>
        <dbReference type="ARBA" id="ARBA00023136"/>
    </source>
</evidence>
<evidence type="ECO:0000256" key="10">
    <source>
        <dbReference type="ARBA" id="ARBA00023224"/>
    </source>
</evidence>
<keyword evidence="6" id="KW-0297">G-protein coupled receptor</keyword>
<feature type="transmembrane region" description="Helical" evidence="12">
    <location>
        <begin position="464"/>
        <end position="487"/>
    </location>
</feature>
<evidence type="ECO:0000256" key="3">
    <source>
        <dbReference type="ARBA" id="ARBA00022692"/>
    </source>
</evidence>
<evidence type="ECO:0000256" key="1">
    <source>
        <dbReference type="ARBA" id="ARBA00004651"/>
    </source>
</evidence>
<evidence type="ECO:0000256" key="5">
    <source>
        <dbReference type="ARBA" id="ARBA00022989"/>
    </source>
</evidence>
<evidence type="ECO:0000256" key="4">
    <source>
        <dbReference type="ARBA" id="ARBA00022729"/>
    </source>
</evidence>
<evidence type="ECO:0000313" key="16">
    <source>
        <dbReference type="WBParaSite" id="PgR124_g018_t05"/>
    </source>
</evidence>
<dbReference type="PRINTS" id="PR01176">
    <property type="entry name" value="GABABRECEPTR"/>
</dbReference>
<dbReference type="PANTHER" id="PTHR10519:SF74">
    <property type="entry name" value="GAMMA-AMINOBUTYRIC ACID TYPE B RECEPTOR SUBUNIT 2"/>
    <property type="match status" value="1"/>
</dbReference>
<dbReference type="InterPro" id="IPR001828">
    <property type="entry name" value="ANF_lig-bd_rcpt"/>
</dbReference>
<dbReference type="GO" id="GO:0007214">
    <property type="term" value="P:gamma-aminobutyric acid signaling pathway"/>
    <property type="evidence" value="ECO:0007669"/>
    <property type="project" value="TreeGrafter"/>
</dbReference>
<dbReference type="Pfam" id="PF00003">
    <property type="entry name" value="7tm_3"/>
    <property type="match status" value="1"/>
</dbReference>
<keyword evidence="5 12" id="KW-1133">Transmembrane helix</keyword>
<dbReference type="Gene3D" id="3.40.50.2300">
    <property type="match status" value="2"/>
</dbReference>
<feature type="domain" description="G-protein coupled receptors family 3 profile" evidence="14">
    <location>
        <begin position="473"/>
        <end position="734"/>
    </location>
</feature>
<evidence type="ECO:0000256" key="9">
    <source>
        <dbReference type="ARBA" id="ARBA00023180"/>
    </source>
</evidence>
<comment type="subcellular location">
    <subcellularLocation>
        <location evidence="1">Cell membrane</location>
        <topology evidence="1">Multi-pass membrane protein</topology>
    </subcellularLocation>
</comment>
<keyword evidence="15" id="KW-1185">Reference proteome</keyword>
<dbReference type="InterPro" id="IPR017979">
    <property type="entry name" value="GPCR_3_CS"/>
</dbReference>
<feature type="transmembrane region" description="Helical" evidence="12">
    <location>
        <begin position="678"/>
        <end position="696"/>
    </location>
</feature>
<dbReference type="InterPro" id="IPR002455">
    <property type="entry name" value="GPCR3_GABA-B"/>
</dbReference>
<dbReference type="GO" id="GO:0038039">
    <property type="term" value="C:G protein-coupled receptor heterodimeric complex"/>
    <property type="evidence" value="ECO:0007669"/>
    <property type="project" value="TreeGrafter"/>
</dbReference>
<protein>
    <recommendedName>
        <fullName evidence="11">Gamma-aminobutyric acid type B receptor subunit 2</fullName>
    </recommendedName>
</protein>
<proteinExistence type="predicted"/>
<dbReference type="InterPro" id="IPR017978">
    <property type="entry name" value="GPCR_3_C"/>
</dbReference>
<dbReference type="Pfam" id="PF01094">
    <property type="entry name" value="ANF_receptor"/>
    <property type="match status" value="1"/>
</dbReference>
<accession>A0A915CD25</accession>
<evidence type="ECO:0000259" key="14">
    <source>
        <dbReference type="PROSITE" id="PS50259"/>
    </source>
</evidence>
<feature type="transmembrane region" description="Helical" evidence="12">
    <location>
        <begin position="582"/>
        <end position="603"/>
    </location>
</feature>
<evidence type="ECO:0000256" key="6">
    <source>
        <dbReference type="ARBA" id="ARBA00023040"/>
    </source>
</evidence>
<dbReference type="SUPFAM" id="SSF53822">
    <property type="entry name" value="Periplasmic binding protein-like I"/>
    <property type="match status" value="1"/>
</dbReference>
<dbReference type="WBParaSite" id="PgR124_g018_t05">
    <property type="protein sequence ID" value="PgR124_g018_t05"/>
    <property type="gene ID" value="PgR124_g018"/>
</dbReference>
<keyword evidence="4 13" id="KW-0732">Signal</keyword>